<evidence type="ECO:0000256" key="2">
    <source>
        <dbReference type="ARBA" id="ARBA00004141"/>
    </source>
</evidence>
<dbReference type="SMART" id="SM00387">
    <property type="entry name" value="HATPase_c"/>
    <property type="match status" value="1"/>
</dbReference>
<evidence type="ECO:0000313" key="17">
    <source>
        <dbReference type="Proteomes" id="UP001230978"/>
    </source>
</evidence>
<dbReference type="PANTHER" id="PTHR45436:SF14">
    <property type="entry name" value="SENSOR PROTEIN QSEC"/>
    <property type="match status" value="1"/>
</dbReference>
<feature type="domain" description="Histidine kinase" evidence="14">
    <location>
        <begin position="233"/>
        <end position="441"/>
    </location>
</feature>
<dbReference type="PANTHER" id="PTHR45436">
    <property type="entry name" value="SENSOR HISTIDINE KINASE YKOH"/>
    <property type="match status" value="1"/>
</dbReference>
<dbReference type="InterPro" id="IPR005467">
    <property type="entry name" value="His_kinase_dom"/>
</dbReference>
<dbReference type="InterPro" id="IPR003594">
    <property type="entry name" value="HATPase_dom"/>
</dbReference>
<dbReference type="EMBL" id="CP124535">
    <property type="protein sequence ID" value="WGV17565.1"/>
    <property type="molecule type" value="Genomic_DNA"/>
</dbReference>
<gene>
    <name evidence="16" type="ORF">QF092_07190</name>
</gene>
<keyword evidence="9 16" id="KW-0067">ATP-binding</keyword>
<evidence type="ECO:0000256" key="13">
    <source>
        <dbReference type="SAM" id="Phobius"/>
    </source>
</evidence>
<dbReference type="EC" id="2.7.13.3" evidence="3"/>
<evidence type="ECO:0000256" key="6">
    <source>
        <dbReference type="ARBA" id="ARBA00022692"/>
    </source>
</evidence>
<keyword evidence="8" id="KW-0418">Kinase</keyword>
<dbReference type="Gene3D" id="1.10.287.130">
    <property type="match status" value="1"/>
</dbReference>
<sequence>MTGASIRLRTAVALSLIVTLLWLATAAVTARLLSSELDEVFDSALQETGQRILQLAVVDILNREEDGITRRITGLAEHEEHFTYVIRDANGAILLTSHRADPAAFPAFDQPGFHSDADRRYYHEAAVRGTILLTISEPLSHRREVGVETALALGLPLLVTIPLSLLAIFSALGIGLRPLDRLREQVSRRGAGALSPLPMDGLPAELQPIAATVNDLLARLDRAFAAERSFAANAAHELRTPLAGALAQVQRLRQQTQDAELRRRADEIEATLKRLTRLSERLMQLARAEGARLLTDQPADIRPVLSLVLRDFGHGPDAARLHLSLPNAAMLSRIDPDALAILARNLIENALRHGDGGDVDVSLDGGGRLSVTNDGPVVPPDQLAALTERFVRGSRAGEGNGLGLAIVQTIAGRINVRLDLVSPVPGRTGGFCATIILPGAAQVPS</sequence>
<comment type="catalytic activity">
    <reaction evidence="1">
        <text>ATP + protein L-histidine = ADP + protein N-phospho-L-histidine.</text>
        <dbReference type="EC" id="2.7.13.3"/>
    </reaction>
</comment>
<evidence type="ECO:0000256" key="8">
    <source>
        <dbReference type="ARBA" id="ARBA00022777"/>
    </source>
</evidence>
<dbReference type="Pfam" id="PF00512">
    <property type="entry name" value="HisKA"/>
    <property type="match status" value="1"/>
</dbReference>
<organism evidence="16 17">
    <name type="scientific">Fuscovulum ytuae</name>
    <dbReference type="NCBI Taxonomy" id="3042299"/>
    <lineage>
        <taxon>Bacteria</taxon>
        <taxon>Pseudomonadati</taxon>
        <taxon>Pseudomonadota</taxon>
        <taxon>Alphaproteobacteria</taxon>
        <taxon>Rhodobacterales</taxon>
        <taxon>Paracoccaceae</taxon>
        <taxon>Fuscovulum</taxon>
    </lineage>
</organism>
<dbReference type="SMART" id="SM00388">
    <property type="entry name" value="HisKA"/>
    <property type="match status" value="1"/>
</dbReference>
<keyword evidence="5" id="KW-0808">Transferase</keyword>
<keyword evidence="11" id="KW-0902">Two-component regulatory system</keyword>
<dbReference type="Proteomes" id="UP001230978">
    <property type="component" value="Chromosome"/>
</dbReference>
<evidence type="ECO:0000313" key="16">
    <source>
        <dbReference type="EMBL" id="WGV17565.1"/>
    </source>
</evidence>
<evidence type="ECO:0000256" key="12">
    <source>
        <dbReference type="SAM" id="Coils"/>
    </source>
</evidence>
<feature type="transmembrane region" description="Helical" evidence="13">
    <location>
        <begin position="150"/>
        <end position="174"/>
    </location>
</feature>
<keyword evidence="17" id="KW-1185">Reference proteome</keyword>
<evidence type="ECO:0000256" key="9">
    <source>
        <dbReference type="ARBA" id="ARBA00022840"/>
    </source>
</evidence>
<evidence type="ECO:0000256" key="3">
    <source>
        <dbReference type="ARBA" id="ARBA00012438"/>
    </source>
</evidence>
<feature type="coiled-coil region" evidence="12">
    <location>
        <begin position="242"/>
        <end position="288"/>
    </location>
</feature>
<feature type="domain" description="HAMP" evidence="15">
    <location>
        <begin position="173"/>
        <end position="225"/>
    </location>
</feature>
<dbReference type="PROSITE" id="PS50885">
    <property type="entry name" value="HAMP"/>
    <property type="match status" value="1"/>
</dbReference>
<evidence type="ECO:0000256" key="4">
    <source>
        <dbReference type="ARBA" id="ARBA00022553"/>
    </source>
</evidence>
<dbReference type="InterPro" id="IPR003660">
    <property type="entry name" value="HAMP_dom"/>
</dbReference>
<dbReference type="SUPFAM" id="SSF55874">
    <property type="entry name" value="ATPase domain of HSP90 chaperone/DNA topoisomerase II/histidine kinase"/>
    <property type="match status" value="1"/>
</dbReference>
<dbReference type="InterPro" id="IPR050428">
    <property type="entry name" value="TCS_sensor_his_kinase"/>
</dbReference>
<evidence type="ECO:0000256" key="5">
    <source>
        <dbReference type="ARBA" id="ARBA00022679"/>
    </source>
</evidence>
<keyword evidence="10 13" id="KW-1133">Transmembrane helix</keyword>
<dbReference type="InterPro" id="IPR003661">
    <property type="entry name" value="HisK_dim/P_dom"/>
</dbReference>
<dbReference type="CDD" id="cd00075">
    <property type="entry name" value="HATPase"/>
    <property type="match status" value="1"/>
</dbReference>
<reference evidence="16 17" key="1">
    <citation type="submission" date="2023-04" db="EMBL/GenBank/DDBJ databases">
        <title>YMD61, complete Genome.</title>
        <authorList>
            <person name="Zhang J."/>
        </authorList>
    </citation>
    <scope>NUCLEOTIDE SEQUENCE [LARGE SCALE GENOMIC DNA]</scope>
    <source>
        <strain evidence="16 17">YMD61</strain>
    </source>
</reference>
<name>A0ABY8QBF2_9RHOB</name>
<evidence type="ECO:0000256" key="1">
    <source>
        <dbReference type="ARBA" id="ARBA00000085"/>
    </source>
</evidence>
<evidence type="ECO:0000259" key="15">
    <source>
        <dbReference type="PROSITE" id="PS50885"/>
    </source>
</evidence>
<accession>A0ABY8QBF2</accession>
<dbReference type="InterPro" id="IPR036890">
    <property type="entry name" value="HATPase_C_sf"/>
</dbReference>
<dbReference type="GO" id="GO:0005524">
    <property type="term" value="F:ATP binding"/>
    <property type="evidence" value="ECO:0007669"/>
    <property type="project" value="UniProtKB-KW"/>
</dbReference>
<keyword evidence="13" id="KW-0472">Membrane</keyword>
<dbReference type="InterPro" id="IPR036097">
    <property type="entry name" value="HisK_dim/P_sf"/>
</dbReference>
<keyword evidence="12" id="KW-0175">Coiled coil</keyword>
<dbReference type="PROSITE" id="PS50109">
    <property type="entry name" value="HIS_KIN"/>
    <property type="match status" value="1"/>
</dbReference>
<keyword evidence="4" id="KW-0597">Phosphoprotein</keyword>
<dbReference type="SUPFAM" id="SSF47384">
    <property type="entry name" value="Homodimeric domain of signal transducing histidine kinase"/>
    <property type="match status" value="1"/>
</dbReference>
<dbReference type="CDD" id="cd00082">
    <property type="entry name" value="HisKA"/>
    <property type="match status" value="1"/>
</dbReference>
<dbReference type="Pfam" id="PF02518">
    <property type="entry name" value="HATPase_c"/>
    <property type="match status" value="1"/>
</dbReference>
<evidence type="ECO:0000256" key="11">
    <source>
        <dbReference type="ARBA" id="ARBA00023012"/>
    </source>
</evidence>
<evidence type="ECO:0000256" key="7">
    <source>
        <dbReference type="ARBA" id="ARBA00022741"/>
    </source>
</evidence>
<proteinExistence type="predicted"/>
<dbReference type="Gene3D" id="3.30.565.10">
    <property type="entry name" value="Histidine kinase-like ATPase, C-terminal domain"/>
    <property type="match status" value="1"/>
</dbReference>
<keyword evidence="7" id="KW-0547">Nucleotide-binding</keyword>
<keyword evidence="6 13" id="KW-0812">Transmembrane</keyword>
<comment type="subcellular location">
    <subcellularLocation>
        <location evidence="2">Membrane</location>
        <topology evidence="2">Multi-pass membrane protein</topology>
    </subcellularLocation>
</comment>
<protein>
    <recommendedName>
        <fullName evidence="3">histidine kinase</fullName>
        <ecNumber evidence="3">2.7.13.3</ecNumber>
    </recommendedName>
</protein>
<dbReference type="RefSeq" id="WP_281468976.1">
    <property type="nucleotide sequence ID" value="NZ_CP124535.1"/>
</dbReference>
<evidence type="ECO:0000259" key="14">
    <source>
        <dbReference type="PROSITE" id="PS50109"/>
    </source>
</evidence>
<evidence type="ECO:0000256" key="10">
    <source>
        <dbReference type="ARBA" id="ARBA00022989"/>
    </source>
</evidence>